<organism evidence="2 3">
    <name type="scientific">Parabacteroides faecis</name>
    <dbReference type="NCBI Taxonomy" id="1217282"/>
    <lineage>
        <taxon>Bacteria</taxon>
        <taxon>Pseudomonadati</taxon>
        <taxon>Bacteroidota</taxon>
        <taxon>Bacteroidia</taxon>
        <taxon>Bacteroidales</taxon>
        <taxon>Tannerellaceae</taxon>
        <taxon>Parabacteroides</taxon>
    </lineage>
</organism>
<dbReference type="Proteomes" id="UP000533637">
    <property type="component" value="Unassembled WGS sequence"/>
</dbReference>
<gene>
    <name evidence="2" type="ORF">GGQ57_004900</name>
</gene>
<accession>A0ABR6KU51</accession>
<name>A0ABR6KU51_9BACT</name>
<proteinExistence type="predicted"/>
<sequence>MANEFSDKLTTEERKELPSSDFGLPETREFPMPDGAHVRAAEAYFRYAPEDKKSLLAHRILLKAEEFGVDVHSPVILGWAEKYES</sequence>
<evidence type="ECO:0000313" key="3">
    <source>
        <dbReference type="Proteomes" id="UP000533637"/>
    </source>
</evidence>
<dbReference type="EMBL" id="JACHOC010000012">
    <property type="protein sequence ID" value="MBB4624955.1"/>
    <property type="molecule type" value="Genomic_DNA"/>
</dbReference>
<dbReference type="RefSeq" id="WP_122357170.1">
    <property type="nucleotide sequence ID" value="NZ_BMPB01000016.1"/>
</dbReference>
<keyword evidence="3" id="KW-1185">Reference proteome</keyword>
<evidence type="ECO:0000313" key="2">
    <source>
        <dbReference type="EMBL" id="MBB4624955.1"/>
    </source>
</evidence>
<feature type="region of interest" description="Disordered" evidence="1">
    <location>
        <begin position="1"/>
        <end position="31"/>
    </location>
</feature>
<reference evidence="2 3" key="1">
    <citation type="submission" date="2020-08" db="EMBL/GenBank/DDBJ databases">
        <title>Genomic Encyclopedia of Type Strains, Phase IV (KMG-IV): sequencing the most valuable type-strain genomes for metagenomic binning, comparative biology and taxonomic classification.</title>
        <authorList>
            <person name="Goeker M."/>
        </authorList>
    </citation>
    <scope>NUCLEOTIDE SEQUENCE [LARGE SCALE GENOMIC DNA]</scope>
    <source>
        <strain evidence="2 3">DSM 102983</strain>
    </source>
</reference>
<feature type="compositionally biased region" description="Basic and acidic residues" evidence="1">
    <location>
        <begin position="1"/>
        <end position="18"/>
    </location>
</feature>
<evidence type="ECO:0000256" key="1">
    <source>
        <dbReference type="SAM" id="MobiDB-lite"/>
    </source>
</evidence>
<protein>
    <submittedName>
        <fullName evidence="2">Uncharacterized protein</fullName>
    </submittedName>
</protein>
<comment type="caution">
    <text evidence="2">The sequence shown here is derived from an EMBL/GenBank/DDBJ whole genome shotgun (WGS) entry which is preliminary data.</text>
</comment>